<reference evidence="1 2" key="1">
    <citation type="journal article" date="2019" name="Appl. Environ. Microbiol.">
        <title>Dissecting the evolutionary development of the Bifidobacterium animalis species through comparative genomics analyses.</title>
        <authorList>
            <person name="Lugli G.A."/>
            <person name="Mancino W."/>
            <person name="Milani C."/>
            <person name="Duranti S."/>
            <person name="Mancabelli L."/>
            <person name="Napoli S."/>
            <person name="Mangifesta M."/>
            <person name="Viappiani A."/>
            <person name="Anzalone R."/>
            <person name="Longhi G."/>
            <person name="van Sinderen D."/>
            <person name="Ventura M."/>
            <person name="Turroni F."/>
        </authorList>
    </citation>
    <scope>NUCLEOTIDE SEQUENCE [LARGE SCALE GENOMIC DNA]</scope>
    <source>
        <strain evidence="1 2">2011B</strain>
    </source>
</reference>
<evidence type="ECO:0000313" key="2">
    <source>
        <dbReference type="Proteomes" id="UP000293613"/>
    </source>
</evidence>
<accession>A0A8B3RHA8</accession>
<evidence type="ECO:0000313" key="1">
    <source>
        <dbReference type="EMBL" id="RYM94691.1"/>
    </source>
</evidence>
<dbReference type="AlphaFoldDB" id="A0A8B3RHA8"/>
<organism evidence="1 2">
    <name type="scientific">Bifidobacterium animalis subsp. lactis</name>
    <name type="common">Bifidobacterium lactis</name>
    <dbReference type="NCBI Taxonomy" id="302911"/>
    <lineage>
        <taxon>Bacteria</taxon>
        <taxon>Bacillati</taxon>
        <taxon>Actinomycetota</taxon>
        <taxon>Actinomycetes</taxon>
        <taxon>Bifidobacteriales</taxon>
        <taxon>Bifidobacteriaceae</taxon>
        <taxon>Bifidobacterium</taxon>
    </lineage>
</organism>
<dbReference type="EMBL" id="RSCO01000027">
    <property type="protein sequence ID" value="RYM94691.1"/>
    <property type="molecule type" value="Genomic_DNA"/>
</dbReference>
<name>A0A8B3RHA8_BIFAN</name>
<proteinExistence type="predicted"/>
<gene>
    <name evidence="1" type="ORF">PG2011B_1004</name>
</gene>
<protein>
    <submittedName>
        <fullName evidence="1">Uncharacterized protein</fullName>
    </submittedName>
</protein>
<dbReference type="Proteomes" id="UP000293613">
    <property type="component" value="Unassembled WGS sequence"/>
</dbReference>
<comment type="caution">
    <text evidence="1">The sequence shown here is derived from an EMBL/GenBank/DDBJ whole genome shotgun (WGS) entry which is preliminary data.</text>
</comment>
<sequence length="29" mass="3143">MALNVTCKALHVTFSYGDKSTERVGNGNE</sequence>